<feature type="coiled-coil region" evidence="1">
    <location>
        <begin position="2"/>
        <end position="29"/>
    </location>
</feature>
<gene>
    <name evidence="2" type="ORF">RFULGI_LOCUS19713</name>
</gene>
<keyword evidence="3" id="KW-1185">Reference proteome</keyword>
<evidence type="ECO:0000313" key="2">
    <source>
        <dbReference type="EMBL" id="CAG8821747.1"/>
    </source>
</evidence>
<evidence type="ECO:0000256" key="1">
    <source>
        <dbReference type="SAM" id="Coils"/>
    </source>
</evidence>
<reference evidence="2" key="1">
    <citation type="submission" date="2021-06" db="EMBL/GenBank/DDBJ databases">
        <authorList>
            <person name="Kallberg Y."/>
            <person name="Tangrot J."/>
            <person name="Rosling A."/>
        </authorList>
    </citation>
    <scope>NUCLEOTIDE SEQUENCE</scope>
    <source>
        <strain evidence="2">IN212</strain>
    </source>
</reference>
<organism evidence="2 3">
    <name type="scientific">Racocetra fulgida</name>
    <dbReference type="NCBI Taxonomy" id="60492"/>
    <lineage>
        <taxon>Eukaryota</taxon>
        <taxon>Fungi</taxon>
        <taxon>Fungi incertae sedis</taxon>
        <taxon>Mucoromycota</taxon>
        <taxon>Glomeromycotina</taxon>
        <taxon>Glomeromycetes</taxon>
        <taxon>Diversisporales</taxon>
        <taxon>Gigasporaceae</taxon>
        <taxon>Racocetra</taxon>
    </lineage>
</organism>
<comment type="caution">
    <text evidence="2">The sequence shown here is derived from an EMBL/GenBank/DDBJ whole genome shotgun (WGS) entry which is preliminary data.</text>
</comment>
<feature type="non-terminal residue" evidence="2">
    <location>
        <position position="67"/>
    </location>
</feature>
<feature type="non-terminal residue" evidence="2">
    <location>
        <position position="1"/>
    </location>
</feature>
<keyword evidence="1" id="KW-0175">Coiled coil</keyword>
<name>A0A9N9KCX5_9GLOM</name>
<dbReference type="EMBL" id="CAJVPZ010101053">
    <property type="protein sequence ID" value="CAG8821747.1"/>
    <property type="molecule type" value="Genomic_DNA"/>
</dbReference>
<proteinExistence type="predicted"/>
<accession>A0A9N9KCX5</accession>
<dbReference type="AlphaFoldDB" id="A0A9N9KCX5"/>
<protein>
    <submittedName>
        <fullName evidence="2">14086_t:CDS:1</fullName>
    </submittedName>
</protein>
<dbReference type="Proteomes" id="UP000789396">
    <property type="component" value="Unassembled WGS sequence"/>
</dbReference>
<sequence length="67" mass="7636">EIKTLTDEKDKLNKEIDTLKRTNESLDSQLNTTLKLLEINFDVKISIEQKMNVTVEGVTAFTKIAKP</sequence>
<evidence type="ECO:0000313" key="3">
    <source>
        <dbReference type="Proteomes" id="UP000789396"/>
    </source>
</evidence>